<gene>
    <name evidence="4" type="ORF">CDAUBV1_LOCUS6285</name>
</gene>
<comment type="caution">
    <text evidence="4">The sequence shown here is derived from an EMBL/GenBank/DDBJ whole genome shotgun (WGS) entry which is preliminary data.</text>
</comment>
<dbReference type="Proteomes" id="UP001497525">
    <property type="component" value="Unassembled WGS sequence"/>
</dbReference>
<keyword evidence="3" id="KW-0732">Signal</keyword>
<name>A0AAV2TCD8_CALDB</name>
<dbReference type="PANTHER" id="PTHR20967:SF0">
    <property type="entry name" value="PROHORMONE-4"/>
    <property type="match status" value="1"/>
</dbReference>
<dbReference type="SUPFAM" id="SSF57424">
    <property type="entry name" value="LDL receptor-like module"/>
    <property type="match status" value="1"/>
</dbReference>
<organism evidence="4 5">
    <name type="scientific">Calicophoron daubneyi</name>
    <name type="common">Rumen fluke</name>
    <name type="synonym">Paramphistomum daubneyi</name>
    <dbReference type="NCBI Taxonomy" id="300641"/>
    <lineage>
        <taxon>Eukaryota</taxon>
        <taxon>Metazoa</taxon>
        <taxon>Spiralia</taxon>
        <taxon>Lophotrochozoa</taxon>
        <taxon>Platyhelminthes</taxon>
        <taxon>Trematoda</taxon>
        <taxon>Digenea</taxon>
        <taxon>Plagiorchiida</taxon>
        <taxon>Pronocephalata</taxon>
        <taxon>Paramphistomoidea</taxon>
        <taxon>Paramphistomidae</taxon>
        <taxon>Calicophoron</taxon>
    </lineage>
</organism>
<evidence type="ECO:0008006" key="6">
    <source>
        <dbReference type="Google" id="ProtNLM"/>
    </source>
</evidence>
<evidence type="ECO:0000256" key="2">
    <source>
        <dbReference type="PROSITE-ProRule" id="PRU00124"/>
    </source>
</evidence>
<dbReference type="CDD" id="cd00112">
    <property type="entry name" value="LDLa"/>
    <property type="match status" value="1"/>
</dbReference>
<evidence type="ECO:0000256" key="3">
    <source>
        <dbReference type="SAM" id="SignalP"/>
    </source>
</evidence>
<protein>
    <recommendedName>
        <fullName evidence="6">Prohormone-4</fullName>
    </recommendedName>
</protein>
<dbReference type="SMART" id="SM00192">
    <property type="entry name" value="LDLa"/>
    <property type="match status" value="1"/>
</dbReference>
<dbReference type="InterPro" id="IPR002172">
    <property type="entry name" value="LDrepeatLR_classA_rpt"/>
</dbReference>
<comment type="caution">
    <text evidence="2">Lacks conserved residue(s) required for the propagation of feature annotation.</text>
</comment>
<dbReference type="PANTHER" id="PTHR20967">
    <property type="entry name" value="PROHORMONE-4"/>
    <property type="match status" value="1"/>
</dbReference>
<evidence type="ECO:0000313" key="4">
    <source>
        <dbReference type="EMBL" id="CAL5132988.1"/>
    </source>
</evidence>
<dbReference type="PROSITE" id="PS01209">
    <property type="entry name" value="LDLRA_1"/>
    <property type="match status" value="1"/>
</dbReference>
<sequence>MTHSVHSRSESLLVALFLINGLVLQSVQSAESNENGNMCPRSRPWPCRTANHCLSFALICDGEKDCPDEYDEDPDVCTAKSRPAVEHLQGFITKYNEWLIPHILGNGDPRELANKLVESKTIKDYAKSVKMTREQLENLVRLLWGVKEGKQIALQLLGMPFVAWNELYYLFLRIYRSGFLGPDDEYRNISLIQKRRYWWLKHRAFSDY</sequence>
<dbReference type="PROSITE" id="PS50068">
    <property type="entry name" value="LDLRA_2"/>
    <property type="match status" value="1"/>
</dbReference>
<evidence type="ECO:0000313" key="5">
    <source>
        <dbReference type="Proteomes" id="UP001497525"/>
    </source>
</evidence>
<dbReference type="InterPro" id="IPR036055">
    <property type="entry name" value="LDL_receptor-like_sf"/>
</dbReference>
<proteinExistence type="predicted"/>
<dbReference type="AlphaFoldDB" id="A0AAV2TCD8"/>
<feature type="signal peptide" evidence="3">
    <location>
        <begin position="1"/>
        <end position="29"/>
    </location>
</feature>
<dbReference type="EMBL" id="CAXLJL010000145">
    <property type="protein sequence ID" value="CAL5132988.1"/>
    <property type="molecule type" value="Genomic_DNA"/>
</dbReference>
<keyword evidence="1" id="KW-1015">Disulfide bond</keyword>
<dbReference type="Gene3D" id="2.40.128.620">
    <property type="match status" value="1"/>
</dbReference>
<evidence type="ECO:0000256" key="1">
    <source>
        <dbReference type="ARBA" id="ARBA00023157"/>
    </source>
</evidence>
<dbReference type="InterPro" id="IPR053103">
    <property type="entry name" value="IDLSRF-like_peptide"/>
</dbReference>
<accession>A0AAV2TCD8</accession>
<reference evidence="4" key="1">
    <citation type="submission" date="2024-06" db="EMBL/GenBank/DDBJ databases">
        <authorList>
            <person name="Liu X."/>
            <person name="Lenzi L."/>
            <person name="Haldenby T S."/>
            <person name="Uol C."/>
        </authorList>
    </citation>
    <scope>NUCLEOTIDE SEQUENCE</scope>
</reference>
<feature type="chain" id="PRO_5043662914" description="Prohormone-4" evidence="3">
    <location>
        <begin position="30"/>
        <end position="208"/>
    </location>
</feature>
<dbReference type="InterPro" id="IPR023415">
    <property type="entry name" value="LDLR_class-A_CS"/>
</dbReference>